<reference evidence="4" key="4">
    <citation type="journal article" date="2008" name="Nucleic Acids Res.">
        <title>The rice annotation project database (RAP-DB): 2008 update.</title>
        <authorList>
            <consortium name="The rice annotation project (RAP)"/>
        </authorList>
    </citation>
    <scope>GENOME REANNOTATION</scope>
    <source>
        <strain evidence="4">cv. Nipponbare</strain>
    </source>
</reference>
<feature type="compositionally biased region" description="Gly residues" evidence="1">
    <location>
        <begin position="109"/>
        <end position="121"/>
    </location>
</feature>
<name>Q5Z538_ORYSJ</name>
<feature type="compositionally biased region" description="Basic residues" evidence="1">
    <location>
        <begin position="55"/>
        <end position="64"/>
    </location>
</feature>
<evidence type="ECO:0000313" key="3">
    <source>
        <dbReference type="EMBL" id="BAD62156.1"/>
    </source>
</evidence>
<dbReference type="EMBL" id="AP005468">
    <property type="protein sequence ID" value="BAD61982.1"/>
    <property type="molecule type" value="Genomic_DNA"/>
</dbReference>
<feature type="compositionally biased region" description="Basic and acidic residues" evidence="1">
    <location>
        <begin position="13"/>
        <end position="34"/>
    </location>
</feature>
<accession>Q5Z538</accession>
<feature type="region of interest" description="Disordered" evidence="1">
    <location>
        <begin position="1"/>
        <end position="182"/>
    </location>
</feature>
<reference evidence="3" key="2">
    <citation type="submission" date="2002-09" db="EMBL/GenBank/DDBJ databases">
        <title>Oryza sativa nipponbare(GA3) genomic DNA, chromosome 6, BAC clone:OSJNBa0085C03.</title>
        <authorList>
            <person name="Sasaki T."/>
            <person name="Matsumoto T."/>
            <person name="Katayose Y."/>
        </authorList>
    </citation>
    <scope>NUCLEOTIDE SEQUENCE</scope>
</reference>
<dbReference type="AlphaFoldDB" id="Q5Z538"/>
<gene>
    <name evidence="2" type="ORF">OSJNBa0020P04.13</name>
    <name evidence="3" type="ORF">OSJNBa0085C03.56</name>
</gene>
<evidence type="ECO:0000313" key="4">
    <source>
        <dbReference type="Proteomes" id="UP000000763"/>
    </source>
</evidence>
<protein>
    <submittedName>
        <fullName evidence="3">Pr1-like protein</fullName>
    </submittedName>
</protein>
<dbReference type="EMBL" id="AP005773">
    <property type="protein sequence ID" value="BAD62156.1"/>
    <property type="molecule type" value="Genomic_DNA"/>
</dbReference>
<feature type="compositionally biased region" description="Low complexity" evidence="1">
    <location>
        <begin position="149"/>
        <end position="165"/>
    </location>
</feature>
<evidence type="ECO:0000256" key="1">
    <source>
        <dbReference type="SAM" id="MobiDB-lite"/>
    </source>
</evidence>
<evidence type="ECO:0000313" key="2">
    <source>
        <dbReference type="EMBL" id="BAD61982.1"/>
    </source>
</evidence>
<reference evidence="4" key="3">
    <citation type="journal article" date="2005" name="Nature">
        <title>The map-based sequence of the rice genome.</title>
        <authorList>
            <consortium name="International rice genome sequencing project (IRGSP)"/>
            <person name="Matsumoto T."/>
            <person name="Wu J."/>
            <person name="Kanamori H."/>
            <person name="Katayose Y."/>
            <person name="Fujisawa M."/>
            <person name="Namiki N."/>
            <person name="Mizuno H."/>
            <person name="Yamamoto K."/>
            <person name="Antonio B.A."/>
            <person name="Baba T."/>
            <person name="Sakata K."/>
            <person name="Nagamura Y."/>
            <person name="Aoki H."/>
            <person name="Arikawa K."/>
            <person name="Arita K."/>
            <person name="Bito T."/>
            <person name="Chiden Y."/>
            <person name="Fujitsuka N."/>
            <person name="Fukunaka R."/>
            <person name="Hamada M."/>
            <person name="Harada C."/>
            <person name="Hayashi A."/>
            <person name="Hijishita S."/>
            <person name="Honda M."/>
            <person name="Hosokawa S."/>
            <person name="Ichikawa Y."/>
            <person name="Idonuma A."/>
            <person name="Iijima M."/>
            <person name="Ikeda M."/>
            <person name="Ikeno M."/>
            <person name="Ito K."/>
            <person name="Ito S."/>
            <person name="Ito T."/>
            <person name="Ito Y."/>
            <person name="Ito Y."/>
            <person name="Iwabuchi A."/>
            <person name="Kamiya K."/>
            <person name="Karasawa W."/>
            <person name="Kurita K."/>
            <person name="Katagiri S."/>
            <person name="Kikuta A."/>
            <person name="Kobayashi H."/>
            <person name="Kobayashi N."/>
            <person name="Machita K."/>
            <person name="Maehara T."/>
            <person name="Masukawa M."/>
            <person name="Mizubayashi T."/>
            <person name="Mukai Y."/>
            <person name="Nagasaki H."/>
            <person name="Nagata Y."/>
            <person name="Naito S."/>
            <person name="Nakashima M."/>
            <person name="Nakama Y."/>
            <person name="Nakamichi Y."/>
            <person name="Nakamura M."/>
            <person name="Meguro A."/>
            <person name="Negishi M."/>
            <person name="Ohta I."/>
            <person name="Ohta T."/>
            <person name="Okamoto M."/>
            <person name="Ono N."/>
            <person name="Saji S."/>
            <person name="Sakaguchi M."/>
            <person name="Sakai K."/>
            <person name="Shibata M."/>
            <person name="Shimokawa T."/>
            <person name="Song J."/>
            <person name="Takazaki Y."/>
            <person name="Terasawa K."/>
            <person name="Tsugane M."/>
            <person name="Tsuji K."/>
            <person name="Ueda S."/>
            <person name="Waki K."/>
            <person name="Yamagata H."/>
            <person name="Yamamoto M."/>
            <person name="Yamamoto S."/>
            <person name="Yamane H."/>
            <person name="Yoshiki S."/>
            <person name="Yoshihara R."/>
            <person name="Yukawa K."/>
            <person name="Zhong H."/>
            <person name="Yano M."/>
            <person name="Yuan Q."/>
            <person name="Ouyang S."/>
            <person name="Liu J."/>
            <person name="Jones K.M."/>
            <person name="Gansberger K."/>
            <person name="Moffat K."/>
            <person name="Hill J."/>
            <person name="Bera J."/>
            <person name="Fadrosh D."/>
            <person name="Jin S."/>
            <person name="Johri S."/>
            <person name="Kim M."/>
            <person name="Overton L."/>
            <person name="Reardon M."/>
            <person name="Tsitrin T."/>
            <person name="Vuong H."/>
            <person name="Weaver B."/>
            <person name="Ciecko A."/>
            <person name="Tallon L."/>
            <person name="Jackson J."/>
            <person name="Pai G."/>
            <person name="Aken S.V."/>
            <person name="Utterback T."/>
            <person name="Reidmuller S."/>
            <person name="Feldblyum T."/>
            <person name="Hsiao J."/>
            <person name="Zismann V."/>
            <person name="Iobst S."/>
            <person name="de Vazeille A.R."/>
            <person name="Buell C.R."/>
            <person name="Ying K."/>
            <person name="Li Y."/>
            <person name="Lu T."/>
            <person name="Huang Y."/>
            <person name="Zhao Q."/>
            <person name="Feng Q."/>
            <person name="Zhang L."/>
            <person name="Zhu J."/>
            <person name="Weng Q."/>
            <person name="Mu J."/>
            <person name="Lu Y."/>
            <person name="Fan D."/>
            <person name="Liu Y."/>
            <person name="Guan J."/>
            <person name="Zhang Y."/>
            <person name="Yu S."/>
            <person name="Liu X."/>
            <person name="Zhang Y."/>
            <person name="Hong G."/>
            <person name="Han B."/>
            <person name="Choisne N."/>
            <person name="Demange N."/>
            <person name="Orjeda G."/>
            <person name="Samain S."/>
            <person name="Cattolico L."/>
            <person name="Pelletier E."/>
            <person name="Couloux A."/>
            <person name="Segurens B."/>
            <person name="Wincker P."/>
            <person name="D'Hont A."/>
            <person name="Scarpelli C."/>
            <person name="Weissenbach J."/>
            <person name="Salanoubat M."/>
            <person name="Quetier F."/>
            <person name="Yu Y."/>
            <person name="Kim H.R."/>
            <person name="Rambo T."/>
            <person name="Currie J."/>
            <person name="Collura K."/>
            <person name="Luo M."/>
            <person name="Yang T."/>
            <person name="Ammiraju J.S.S."/>
            <person name="Engler F."/>
            <person name="Soderlund C."/>
            <person name="Wing R.A."/>
            <person name="Palmer L.E."/>
            <person name="de la Bastide M."/>
            <person name="Spiegel L."/>
            <person name="Nascimento L."/>
            <person name="Zutavern T."/>
            <person name="O'Shaughnessy A."/>
            <person name="Dike S."/>
            <person name="Dedhia N."/>
            <person name="Preston R."/>
            <person name="Balija V."/>
            <person name="McCombie W.R."/>
            <person name="Chow T."/>
            <person name="Chen H."/>
            <person name="Chung M."/>
            <person name="Chen C."/>
            <person name="Shaw J."/>
            <person name="Wu H."/>
            <person name="Hsiao K."/>
            <person name="Chao Y."/>
            <person name="Chu M."/>
            <person name="Cheng C."/>
            <person name="Hour A."/>
            <person name="Lee P."/>
            <person name="Lin S."/>
            <person name="Lin Y."/>
            <person name="Liou J."/>
            <person name="Liu S."/>
            <person name="Hsing Y."/>
            <person name="Raghuvanshi S."/>
            <person name="Mohanty A."/>
            <person name="Bharti A.K."/>
            <person name="Gaur A."/>
            <person name="Gupta V."/>
            <person name="Kumar D."/>
            <person name="Ravi V."/>
            <person name="Vij S."/>
            <person name="Kapur A."/>
            <person name="Khurana P."/>
            <person name="Khurana P."/>
            <person name="Khurana J.P."/>
            <person name="Tyagi A.K."/>
            <person name="Gaikwad K."/>
            <person name="Singh A."/>
            <person name="Dalal V."/>
            <person name="Srivastava S."/>
            <person name="Dixit A."/>
            <person name="Pal A.K."/>
            <person name="Ghazi I.A."/>
            <person name="Yadav M."/>
            <person name="Pandit A."/>
            <person name="Bhargava A."/>
            <person name="Sureshbabu K."/>
            <person name="Batra K."/>
            <person name="Sharma T.R."/>
            <person name="Mohapatra T."/>
            <person name="Singh N.K."/>
            <person name="Messing J."/>
            <person name="Nelson A.B."/>
            <person name="Fuks G."/>
            <person name="Kavchok S."/>
            <person name="Keizer G."/>
            <person name="Linton E."/>
            <person name="Llaca V."/>
            <person name="Song R."/>
            <person name="Tanyolac B."/>
            <person name="Young S."/>
            <person name="Ho-Il K."/>
            <person name="Hahn J.H."/>
            <person name="Sangsakoo G."/>
            <person name="Vanavichit A."/>
            <person name="de Mattos Luiz.A.T."/>
            <person name="Zimmer P.D."/>
            <person name="Malone G."/>
            <person name="Dellagostin O."/>
            <person name="de Oliveira A.C."/>
            <person name="Bevan M."/>
            <person name="Bancroft I."/>
            <person name="Minx P."/>
            <person name="Cordum H."/>
            <person name="Wilson R."/>
            <person name="Cheng Z."/>
            <person name="Jin W."/>
            <person name="Jiang J."/>
            <person name="Leong S.A."/>
            <person name="Iwama H."/>
            <person name="Gojobori T."/>
            <person name="Itoh T."/>
            <person name="Niimura Y."/>
            <person name="Fujii Y."/>
            <person name="Habara T."/>
            <person name="Sakai H."/>
            <person name="Sato Y."/>
            <person name="Wilson G."/>
            <person name="Kumar K."/>
            <person name="McCouch S."/>
            <person name="Juretic N."/>
            <person name="Hoen D."/>
            <person name="Wright S."/>
            <person name="Bruskiewich R."/>
            <person name="Bureau T."/>
            <person name="Miyao A."/>
            <person name="Hirochika H."/>
            <person name="Nishikawa T."/>
            <person name="Kadowaki K."/>
            <person name="Sugiura M."/>
            <person name="Burr B."/>
            <person name="Sasaki T."/>
        </authorList>
    </citation>
    <scope>NUCLEOTIDE SEQUENCE [LARGE SCALE GENOMIC DNA]</scope>
    <source>
        <strain evidence="4">cv. Nipponbare</strain>
    </source>
</reference>
<proteinExistence type="predicted"/>
<dbReference type="Proteomes" id="UP000000763">
    <property type="component" value="Chromosome 6"/>
</dbReference>
<sequence length="194" mass="20433">MVRGDDGGGPELGGERERRRELDSGGERERRVAETVEGGTGKVYIGLGEREGGRTRGKRARKIRPPLMAPARLGGKFPNESEGEREGKMGGKGEGITGNISPLLIARGADGGGGIRGGGGARARARRRERREEGDDGWAPPVSEGGGRARPSAARARGEAEWAAGRGEGGGGRWAEPAQGGERGKKDFLEFFFL</sequence>
<reference evidence="2" key="1">
    <citation type="submission" date="2002-06" db="EMBL/GenBank/DDBJ databases">
        <title>Oryza sativa nipponbare(GA3) genomic DNA, chromosome 6, BAC clone:OSJNBa0020P04.</title>
        <authorList>
            <person name="Sasaki T."/>
            <person name="Matsumoto T."/>
            <person name="Katayose Y."/>
        </authorList>
    </citation>
    <scope>NUCLEOTIDE SEQUENCE</scope>
</reference>
<organism evidence="3 4">
    <name type="scientific">Oryza sativa subsp. japonica</name>
    <name type="common">Rice</name>
    <dbReference type="NCBI Taxonomy" id="39947"/>
    <lineage>
        <taxon>Eukaryota</taxon>
        <taxon>Viridiplantae</taxon>
        <taxon>Streptophyta</taxon>
        <taxon>Embryophyta</taxon>
        <taxon>Tracheophyta</taxon>
        <taxon>Spermatophyta</taxon>
        <taxon>Magnoliopsida</taxon>
        <taxon>Liliopsida</taxon>
        <taxon>Poales</taxon>
        <taxon>Poaceae</taxon>
        <taxon>BOP clade</taxon>
        <taxon>Oryzoideae</taxon>
        <taxon>Oryzeae</taxon>
        <taxon>Oryzinae</taxon>
        <taxon>Oryza</taxon>
        <taxon>Oryza sativa</taxon>
    </lineage>
</organism>
<feature type="compositionally biased region" description="Basic and acidic residues" evidence="1">
    <location>
        <begin position="82"/>
        <end position="91"/>
    </location>
</feature>